<evidence type="ECO:0000313" key="2">
    <source>
        <dbReference type="EMBL" id="KAK6151793.1"/>
    </source>
</evidence>
<comment type="caution">
    <text evidence="2">The sequence shown here is derived from an EMBL/GenBank/DDBJ whole genome shotgun (WGS) entry which is preliminary data.</text>
</comment>
<evidence type="ECO:0000313" key="3">
    <source>
        <dbReference type="Proteomes" id="UP001318860"/>
    </source>
</evidence>
<dbReference type="InterPro" id="IPR011043">
    <property type="entry name" value="Gal_Oxase/kelch_b-propeller"/>
</dbReference>
<evidence type="ECO:0000259" key="1">
    <source>
        <dbReference type="Pfam" id="PF08268"/>
    </source>
</evidence>
<dbReference type="PANTHER" id="PTHR31672">
    <property type="entry name" value="BNACNNG10540D PROTEIN"/>
    <property type="match status" value="1"/>
</dbReference>
<name>A0ABR0WWC3_REHGL</name>
<dbReference type="PANTHER" id="PTHR31672:SF13">
    <property type="entry name" value="F-BOX PROTEIN CPR30-LIKE"/>
    <property type="match status" value="1"/>
</dbReference>
<dbReference type="EMBL" id="JABTTQ020000007">
    <property type="protein sequence ID" value="KAK6151793.1"/>
    <property type="molecule type" value="Genomic_DNA"/>
</dbReference>
<dbReference type="InterPro" id="IPR013187">
    <property type="entry name" value="F-box-assoc_dom_typ3"/>
</dbReference>
<dbReference type="Proteomes" id="UP001318860">
    <property type="component" value="Unassembled WGS sequence"/>
</dbReference>
<organism evidence="2 3">
    <name type="scientific">Rehmannia glutinosa</name>
    <name type="common">Chinese foxglove</name>
    <dbReference type="NCBI Taxonomy" id="99300"/>
    <lineage>
        <taxon>Eukaryota</taxon>
        <taxon>Viridiplantae</taxon>
        <taxon>Streptophyta</taxon>
        <taxon>Embryophyta</taxon>
        <taxon>Tracheophyta</taxon>
        <taxon>Spermatophyta</taxon>
        <taxon>Magnoliopsida</taxon>
        <taxon>eudicotyledons</taxon>
        <taxon>Gunneridae</taxon>
        <taxon>Pentapetalae</taxon>
        <taxon>asterids</taxon>
        <taxon>lamiids</taxon>
        <taxon>Lamiales</taxon>
        <taxon>Orobanchaceae</taxon>
        <taxon>Rehmannieae</taxon>
        <taxon>Rehmannia</taxon>
    </lineage>
</organism>
<dbReference type="InterPro" id="IPR017451">
    <property type="entry name" value="F-box-assoc_interact_dom"/>
</dbReference>
<proteinExistence type="predicted"/>
<feature type="domain" description="F-box associated beta-propeller type 3" evidence="1">
    <location>
        <begin position="10"/>
        <end position="210"/>
    </location>
</feature>
<protein>
    <recommendedName>
        <fullName evidence="1">F-box associated beta-propeller type 3 domain-containing protein</fullName>
    </recommendedName>
</protein>
<dbReference type="Pfam" id="PF08268">
    <property type="entry name" value="FBA_3"/>
    <property type="match status" value="1"/>
</dbReference>
<dbReference type="SUPFAM" id="SSF50965">
    <property type="entry name" value="Galactose oxidase, central domain"/>
    <property type="match status" value="1"/>
</dbReference>
<accession>A0ABR0WWC3</accession>
<dbReference type="NCBIfam" id="TIGR01640">
    <property type="entry name" value="F_box_assoc_1"/>
    <property type="match status" value="1"/>
</dbReference>
<dbReference type="InterPro" id="IPR050796">
    <property type="entry name" value="SCF_F-box_component"/>
</dbReference>
<gene>
    <name evidence="2" type="ORF">DH2020_014428</name>
</gene>
<reference evidence="2 3" key="1">
    <citation type="journal article" date="2021" name="Comput. Struct. Biotechnol. J.">
        <title>De novo genome assembly of the potent medicinal plant Rehmannia glutinosa using nanopore technology.</title>
        <authorList>
            <person name="Ma L."/>
            <person name="Dong C."/>
            <person name="Song C."/>
            <person name="Wang X."/>
            <person name="Zheng X."/>
            <person name="Niu Y."/>
            <person name="Chen S."/>
            <person name="Feng W."/>
        </authorList>
    </citation>
    <scope>NUCLEOTIDE SEQUENCE [LARGE SCALE GENOMIC DNA]</scope>
    <source>
        <strain evidence="2">DH-2019</strain>
    </source>
</reference>
<keyword evidence="3" id="KW-1185">Reference proteome</keyword>
<sequence>MFEHLTLVSDIDYPKKNPHRAVWIVGSCNGLICIAIDENDMFFWNQSTRTLKKLPPATVKMKQGFYYLWGFGYNESDDDYKVVGIFNVFGNGCVYESVVKVYSLRTNSWKRIEDFKGGIPLDDSGKFASGKLHFPASQGLLDSKWVIVSLDLKSEVYGIVEKPNYGEGPFDSSLGVLGGCIFVLCDYQKTQADLWVLKEYGIKESWTKVVTIPYIDDPGKFLYSHPLCMLPNAMEVKGGPQRLQQDKEMGESPPLILPQLESLHGELARVARERSRRAILLAMTSDAAAYDGWMIDGRGLRSCMKRREVRS</sequence>